<evidence type="ECO:0000256" key="7">
    <source>
        <dbReference type="ARBA" id="ARBA00023160"/>
    </source>
</evidence>
<keyword evidence="5 10" id="KW-0460">Magnesium</keyword>
<keyword evidence="6 10" id="KW-0443">Lipid metabolism</keyword>
<protein>
    <recommendedName>
        <fullName evidence="10">Holo-[acyl-carrier-protein] synthase</fullName>
        <shortName evidence="10">Holo-ACP synthase</shortName>
        <ecNumber evidence="10">2.7.8.7</ecNumber>
    </recommendedName>
    <alternativeName>
        <fullName evidence="10">4'-phosphopantetheinyl transferase AcpS</fullName>
    </alternativeName>
</protein>
<keyword evidence="4 10" id="KW-0276">Fatty acid metabolism</keyword>
<evidence type="ECO:0000256" key="4">
    <source>
        <dbReference type="ARBA" id="ARBA00022832"/>
    </source>
</evidence>
<comment type="caution">
    <text evidence="12">The sequence shown here is derived from an EMBL/GenBank/DDBJ whole genome shotgun (WGS) entry which is preliminary data.</text>
</comment>
<keyword evidence="1 10" id="KW-0444">Lipid biosynthesis</keyword>
<dbReference type="GO" id="GO:0005737">
    <property type="term" value="C:cytoplasm"/>
    <property type="evidence" value="ECO:0007669"/>
    <property type="project" value="UniProtKB-SubCell"/>
</dbReference>
<comment type="function">
    <text evidence="9">Transfers the 4'-phosphopantetheine moiety from coenzyme A to the 'Ser-36' of acyl-carrier-protein.</text>
</comment>
<feature type="binding site" evidence="10">
    <location>
        <position position="61"/>
    </location>
    <ligand>
        <name>Mg(2+)</name>
        <dbReference type="ChEBI" id="CHEBI:18420"/>
    </ligand>
</feature>
<dbReference type="Gene3D" id="3.90.470.20">
    <property type="entry name" value="4'-phosphopantetheinyl transferase domain"/>
    <property type="match status" value="1"/>
</dbReference>
<dbReference type="GO" id="GO:0006633">
    <property type="term" value="P:fatty acid biosynthetic process"/>
    <property type="evidence" value="ECO:0007669"/>
    <property type="project" value="UniProtKB-UniRule"/>
</dbReference>
<evidence type="ECO:0000313" key="13">
    <source>
        <dbReference type="Proteomes" id="UP000295765"/>
    </source>
</evidence>
<keyword evidence="13" id="KW-1185">Reference proteome</keyword>
<dbReference type="InterPro" id="IPR002582">
    <property type="entry name" value="ACPS"/>
</dbReference>
<proteinExistence type="inferred from homology"/>
<dbReference type="EC" id="2.7.8.7" evidence="10"/>
<feature type="binding site" evidence="10">
    <location>
        <position position="12"/>
    </location>
    <ligand>
        <name>Mg(2+)</name>
        <dbReference type="ChEBI" id="CHEBI:18420"/>
    </ligand>
</feature>
<keyword evidence="7 10" id="KW-0275">Fatty acid biosynthesis</keyword>
<evidence type="ECO:0000313" key="12">
    <source>
        <dbReference type="EMBL" id="TCO80440.1"/>
    </source>
</evidence>
<comment type="similarity">
    <text evidence="10">Belongs to the P-Pant transferase superfamily. AcpS family.</text>
</comment>
<evidence type="ECO:0000256" key="6">
    <source>
        <dbReference type="ARBA" id="ARBA00023098"/>
    </source>
</evidence>
<dbReference type="HAMAP" id="MF_00101">
    <property type="entry name" value="AcpS"/>
    <property type="match status" value="1"/>
</dbReference>
<sequence length="131" mass="13443">MGAGAVVGIGTDIVSVARIAEALERFGERFAQRVLAPEEIDVFRASRRPARLLAKRFAAKEAALKALGTGFSQGLGASQIAVVHDALGKPGLALSGAAQARARALGVGESLLTLSDEKDYAVAFVVLLAAA</sequence>
<dbReference type="NCBIfam" id="TIGR00516">
    <property type="entry name" value="acpS"/>
    <property type="match status" value="1"/>
</dbReference>
<dbReference type="EMBL" id="SLWY01000014">
    <property type="protein sequence ID" value="TCO80440.1"/>
    <property type="molecule type" value="Genomic_DNA"/>
</dbReference>
<dbReference type="InterPro" id="IPR037143">
    <property type="entry name" value="4-PPantetheinyl_Trfase_dom_sf"/>
</dbReference>
<evidence type="ECO:0000259" key="11">
    <source>
        <dbReference type="Pfam" id="PF01648"/>
    </source>
</evidence>
<evidence type="ECO:0000256" key="8">
    <source>
        <dbReference type="ARBA" id="ARBA00050875"/>
    </source>
</evidence>
<accession>A0A4V2SCR9</accession>
<evidence type="ECO:0000256" key="9">
    <source>
        <dbReference type="ARBA" id="ARBA00054726"/>
    </source>
</evidence>
<comment type="subcellular location">
    <subcellularLocation>
        <location evidence="10">Cytoplasm</location>
    </subcellularLocation>
</comment>
<keyword evidence="2 10" id="KW-0808">Transferase</keyword>
<dbReference type="InterPro" id="IPR004568">
    <property type="entry name" value="Ppantetheine-prot_Trfase_dom"/>
</dbReference>
<dbReference type="FunFam" id="3.90.470.20:FF:000001">
    <property type="entry name" value="Holo-[acyl-carrier-protein] synthase"/>
    <property type="match status" value="1"/>
</dbReference>
<dbReference type="GO" id="GO:0008897">
    <property type="term" value="F:holo-[acyl-carrier-protein] synthase activity"/>
    <property type="evidence" value="ECO:0007669"/>
    <property type="project" value="UniProtKB-UniRule"/>
</dbReference>
<gene>
    <name evidence="10" type="primary">acpS</name>
    <name evidence="12" type="ORF">EV699_11484</name>
</gene>
<evidence type="ECO:0000256" key="2">
    <source>
        <dbReference type="ARBA" id="ARBA00022679"/>
    </source>
</evidence>
<dbReference type="GO" id="GO:0000287">
    <property type="term" value="F:magnesium ion binding"/>
    <property type="evidence" value="ECO:0007669"/>
    <property type="project" value="UniProtKB-UniRule"/>
</dbReference>
<evidence type="ECO:0000256" key="10">
    <source>
        <dbReference type="HAMAP-Rule" id="MF_00101"/>
    </source>
</evidence>
<dbReference type="InterPro" id="IPR008278">
    <property type="entry name" value="4-PPantetheinyl_Trfase_dom"/>
</dbReference>
<dbReference type="OrthoDB" id="517356at2"/>
<keyword evidence="10" id="KW-0963">Cytoplasm</keyword>
<dbReference type="Proteomes" id="UP000295765">
    <property type="component" value="Unassembled WGS sequence"/>
</dbReference>
<feature type="domain" description="4'-phosphopantetheinyl transferase" evidence="11">
    <location>
        <begin position="8"/>
        <end position="124"/>
    </location>
</feature>
<keyword evidence="3 10" id="KW-0479">Metal-binding</keyword>
<organism evidence="12 13">
    <name type="scientific">Plasticicumulans lactativorans</name>
    <dbReference type="NCBI Taxonomy" id="1133106"/>
    <lineage>
        <taxon>Bacteria</taxon>
        <taxon>Pseudomonadati</taxon>
        <taxon>Pseudomonadota</taxon>
        <taxon>Gammaproteobacteria</taxon>
        <taxon>Candidatus Competibacteraceae</taxon>
        <taxon>Plasticicumulans</taxon>
    </lineage>
</organism>
<reference evidence="12 13" key="1">
    <citation type="submission" date="2019-03" db="EMBL/GenBank/DDBJ databases">
        <title>Genomic Encyclopedia of Type Strains, Phase IV (KMG-IV): sequencing the most valuable type-strain genomes for metagenomic binning, comparative biology and taxonomic classification.</title>
        <authorList>
            <person name="Goeker M."/>
        </authorList>
    </citation>
    <scope>NUCLEOTIDE SEQUENCE [LARGE SCALE GENOMIC DNA]</scope>
    <source>
        <strain evidence="12 13">DSM 25287</strain>
    </source>
</reference>
<comment type="function">
    <text evidence="10">Transfers the 4'-phosphopantetheine moiety from coenzyme A to a Ser of acyl-carrier-protein.</text>
</comment>
<evidence type="ECO:0000256" key="5">
    <source>
        <dbReference type="ARBA" id="ARBA00022842"/>
    </source>
</evidence>
<dbReference type="AlphaFoldDB" id="A0A4V2SCR9"/>
<evidence type="ECO:0000256" key="1">
    <source>
        <dbReference type="ARBA" id="ARBA00022516"/>
    </source>
</evidence>
<dbReference type="RefSeq" id="WP_132543552.1">
    <property type="nucleotide sequence ID" value="NZ_SLWY01000014.1"/>
</dbReference>
<comment type="catalytic activity">
    <reaction evidence="8 10">
        <text>apo-[ACP] + CoA = holo-[ACP] + adenosine 3',5'-bisphosphate + H(+)</text>
        <dbReference type="Rhea" id="RHEA:12068"/>
        <dbReference type="Rhea" id="RHEA-COMP:9685"/>
        <dbReference type="Rhea" id="RHEA-COMP:9690"/>
        <dbReference type="ChEBI" id="CHEBI:15378"/>
        <dbReference type="ChEBI" id="CHEBI:29999"/>
        <dbReference type="ChEBI" id="CHEBI:57287"/>
        <dbReference type="ChEBI" id="CHEBI:58343"/>
        <dbReference type="ChEBI" id="CHEBI:64479"/>
        <dbReference type="EC" id="2.7.8.7"/>
    </reaction>
</comment>
<evidence type="ECO:0000256" key="3">
    <source>
        <dbReference type="ARBA" id="ARBA00022723"/>
    </source>
</evidence>
<comment type="cofactor">
    <cofactor evidence="10">
        <name>Mg(2+)</name>
        <dbReference type="ChEBI" id="CHEBI:18420"/>
    </cofactor>
</comment>
<dbReference type="SUPFAM" id="SSF56214">
    <property type="entry name" value="4'-phosphopantetheinyl transferase"/>
    <property type="match status" value="1"/>
</dbReference>
<name>A0A4V2SCR9_9GAMM</name>
<dbReference type="Pfam" id="PF01648">
    <property type="entry name" value="ACPS"/>
    <property type="match status" value="1"/>
</dbReference>
<dbReference type="NCBIfam" id="TIGR00556">
    <property type="entry name" value="pantethn_trn"/>
    <property type="match status" value="1"/>
</dbReference>